<dbReference type="SUPFAM" id="SSF141371">
    <property type="entry name" value="PilZ domain-like"/>
    <property type="match status" value="1"/>
</dbReference>
<sequence>MPSFGKRVDVPGGRRSSRRDHVVLAAAAMSLDKSRSVVVEDVSSTGARLLGRDLPGAGKDLLLKVAAEAFMAWVVWSTGEECGIEFEDPLDSAAVSRLKADASIEHFLVLVE</sequence>
<dbReference type="EMBL" id="JAPDOB010000002">
    <property type="protein sequence ID" value="MCW3798462.1"/>
    <property type="molecule type" value="Genomic_DNA"/>
</dbReference>
<keyword evidence="3" id="KW-1185">Reference proteome</keyword>
<feature type="domain" description="PilZ" evidence="1">
    <location>
        <begin position="14"/>
        <end position="99"/>
    </location>
</feature>
<proteinExistence type="predicted"/>
<reference evidence="2 3" key="1">
    <citation type="submission" date="2022-10" db="EMBL/GenBank/DDBJ databases">
        <title>Sphingomonas sp.</title>
        <authorList>
            <person name="Jin C."/>
        </authorList>
    </citation>
    <scope>NUCLEOTIDE SEQUENCE [LARGE SCALE GENOMIC DNA]</scope>
    <source>
        <strain evidence="2 3">BN140010</strain>
    </source>
</reference>
<evidence type="ECO:0000259" key="1">
    <source>
        <dbReference type="Pfam" id="PF07238"/>
    </source>
</evidence>
<dbReference type="RefSeq" id="WP_264883311.1">
    <property type="nucleotide sequence ID" value="NZ_JAPDOB010000002.1"/>
</dbReference>
<dbReference type="Proteomes" id="UP001526246">
    <property type="component" value="Unassembled WGS sequence"/>
</dbReference>
<comment type="caution">
    <text evidence="2">The sequence shown here is derived from an EMBL/GenBank/DDBJ whole genome shotgun (WGS) entry which is preliminary data.</text>
</comment>
<evidence type="ECO:0000313" key="2">
    <source>
        <dbReference type="EMBL" id="MCW3798462.1"/>
    </source>
</evidence>
<dbReference type="InterPro" id="IPR009875">
    <property type="entry name" value="PilZ_domain"/>
</dbReference>
<dbReference type="Pfam" id="PF07238">
    <property type="entry name" value="PilZ"/>
    <property type="match status" value="1"/>
</dbReference>
<protein>
    <submittedName>
        <fullName evidence="2">PilZ domain-containing protein</fullName>
    </submittedName>
</protein>
<name>A0ABT3JHB7_9SPHN</name>
<accession>A0ABT3JHB7</accession>
<evidence type="ECO:0000313" key="3">
    <source>
        <dbReference type="Proteomes" id="UP001526246"/>
    </source>
</evidence>
<gene>
    <name evidence="2" type="ORF">OMW55_11665</name>
</gene>
<organism evidence="2 3">
    <name type="scientific">Sphingomonas arvum</name>
    <dbReference type="NCBI Taxonomy" id="2992113"/>
    <lineage>
        <taxon>Bacteria</taxon>
        <taxon>Pseudomonadati</taxon>
        <taxon>Pseudomonadota</taxon>
        <taxon>Alphaproteobacteria</taxon>
        <taxon>Sphingomonadales</taxon>
        <taxon>Sphingomonadaceae</taxon>
        <taxon>Sphingomonas</taxon>
    </lineage>
</organism>